<accession>A0A8S2G530</accession>
<sequence length="78" mass="8356">NNVIDIEEISSDTLYEREPLIHAGALGALYIPGESIVDPLTLPLILYMHSKILGGHAQMNIEVTNGTVRGSTIDSPGI</sequence>
<gene>
    <name evidence="1" type="ORF">OVA965_LOCUS43422</name>
    <name evidence="2" type="ORF">TMI583_LOCUS45677</name>
</gene>
<proteinExistence type="predicted"/>
<name>A0A8S2G530_9BILA</name>
<comment type="caution">
    <text evidence="1">The sequence shown here is derived from an EMBL/GenBank/DDBJ whole genome shotgun (WGS) entry which is preliminary data.</text>
</comment>
<dbReference type="Proteomes" id="UP000677228">
    <property type="component" value="Unassembled WGS sequence"/>
</dbReference>
<reference evidence="1" key="1">
    <citation type="submission" date="2021-02" db="EMBL/GenBank/DDBJ databases">
        <authorList>
            <person name="Nowell W R."/>
        </authorList>
    </citation>
    <scope>NUCLEOTIDE SEQUENCE</scope>
</reference>
<dbReference type="EMBL" id="CAJOBA010082367">
    <property type="protein sequence ID" value="CAF4447752.1"/>
    <property type="molecule type" value="Genomic_DNA"/>
</dbReference>
<dbReference type="Gene3D" id="3.50.50.60">
    <property type="entry name" value="FAD/NAD(P)-binding domain"/>
    <property type="match status" value="1"/>
</dbReference>
<dbReference type="AlphaFoldDB" id="A0A8S2G530"/>
<organism evidence="1 3">
    <name type="scientific">Didymodactylos carnosus</name>
    <dbReference type="NCBI Taxonomy" id="1234261"/>
    <lineage>
        <taxon>Eukaryota</taxon>
        <taxon>Metazoa</taxon>
        <taxon>Spiralia</taxon>
        <taxon>Gnathifera</taxon>
        <taxon>Rotifera</taxon>
        <taxon>Eurotatoria</taxon>
        <taxon>Bdelloidea</taxon>
        <taxon>Philodinida</taxon>
        <taxon>Philodinidae</taxon>
        <taxon>Didymodactylos</taxon>
    </lineage>
</organism>
<dbReference type="EMBL" id="CAJNOK010057183">
    <property type="protein sequence ID" value="CAF1625356.1"/>
    <property type="molecule type" value="Genomic_DNA"/>
</dbReference>
<evidence type="ECO:0000313" key="2">
    <source>
        <dbReference type="EMBL" id="CAF4447752.1"/>
    </source>
</evidence>
<evidence type="ECO:0000313" key="3">
    <source>
        <dbReference type="Proteomes" id="UP000677228"/>
    </source>
</evidence>
<dbReference type="Gene3D" id="3.30.9.10">
    <property type="entry name" value="D-Amino Acid Oxidase, subunit A, domain 2"/>
    <property type="match status" value="1"/>
</dbReference>
<evidence type="ECO:0000313" key="1">
    <source>
        <dbReference type="EMBL" id="CAF1625356.1"/>
    </source>
</evidence>
<dbReference type="Proteomes" id="UP000682733">
    <property type="component" value="Unassembled WGS sequence"/>
</dbReference>
<dbReference type="InterPro" id="IPR036188">
    <property type="entry name" value="FAD/NAD-bd_sf"/>
</dbReference>
<protein>
    <submittedName>
        <fullName evidence="1">Uncharacterized protein</fullName>
    </submittedName>
</protein>
<feature type="non-terminal residue" evidence="1">
    <location>
        <position position="1"/>
    </location>
</feature>